<keyword evidence="1" id="KW-1133">Transmembrane helix</keyword>
<accession>A0A1F7WWJ6</accession>
<feature type="transmembrane region" description="Helical" evidence="1">
    <location>
        <begin position="24"/>
        <end position="47"/>
    </location>
</feature>
<reference evidence="2 3" key="1">
    <citation type="journal article" date="2016" name="Nat. Commun.">
        <title>Thousands of microbial genomes shed light on interconnected biogeochemical processes in an aquifer system.</title>
        <authorList>
            <person name="Anantharaman K."/>
            <person name="Brown C.T."/>
            <person name="Hug L.A."/>
            <person name="Sharon I."/>
            <person name="Castelle C.J."/>
            <person name="Probst A.J."/>
            <person name="Thomas B.C."/>
            <person name="Singh A."/>
            <person name="Wilkins M.J."/>
            <person name="Karaoz U."/>
            <person name="Brodie E.L."/>
            <person name="Williams K.H."/>
            <person name="Hubbard S.S."/>
            <person name="Banfield J.F."/>
        </authorList>
    </citation>
    <scope>NUCLEOTIDE SEQUENCE [LARGE SCALE GENOMIC DNA]</scope>
</reference>
<gene>
    <name evidence="2" type="ORF">A2008_05290</name>
</gene>
<dbReference type="STRING" id="1817813.A2008_05290"/>
<keyword evidence="1" id="KW-0812">Transmembrane</keyword>
<proteinExistence type="predicted"/>
<evidence type="ECO:0000256" key="1">
    <source>
        <dbReference type="SAM" id="Phobius"/>
    </source>
</evidence>
<evidence type="ECO:0000313" key="2">
    <source>
        <dbReference type="EMBL" id="OGM06465.1"/>
    </source>
</evidence>
<sequence length="558" mass="62369">MKTKQSDIHENALTGYARRSGRGFALRAVISAAVFFPILLMPFLFFYGEAAAKEKRYILDITDIKTVGFPDIDLRLYFRNEDGESENSLSADNFVLNENRVQQNISVSRITQTVSIAVIVDSSLAAGLYGNAAKQLIDEASGYLESLDKMAVFTFSPEMCAADFYSDRKHLGAAADQALDYSRTPDDLLLYASGKLADQLGQKHIIYVTASPFFINEAVMEQIRALDEESRPSLNFLKLKKTDDIIDSDFFGSSASSAAISTGGVYREADLKDAAAGMGAIMGVIKSNYKLDYLSSQPYSNGRKRTIDISASFRDTLTTKEIEYSVDFNMAELNFGMGDNPVFYQEIDPEMLEKGSELGLTLSASVKFVNNKAVSPEATAIIGFGAFRVNGKPEELCHYILSLDNLFNLTAAKYRFSGTLADDYLRYPSRHIDAREKIEIQYKDRQFFTSAPANAFVKKAGIYWSPFFREGKFNQWTRVFISFMPDKLVFDGTLRYAIYLAGRSADGVDRDVAFDGVQLQYGFGPTVFTENKTIYLGPEDVQKPMVQPLNPRIEYQMK</sequence>
<protein>
    <recommendedName>
        <fullName evidence="4">VWFA domain-containing protein</fullName>
    </recommendedName>
</protein>
<dbReference type="AlphaFoldDB" id="A0A1F7WWJ6"/>
<dbReference type="EMBL" id="MGFH01000062">
    <property type="protein sequence ID" value="OGM06465.1"/>
    <property type="molecule type" value="Genomic_DNA"/>
</dbReference>
<evidence type="ECO:0000313" key="3">
    <source>
        <dbReference type="Proteomes" id="UP000178735"/>
    </source>
</evidence>
<dbReference type="Proteomes" id="UP000178735">
    <property type="component" value="Unassembled WGS sequence"/>
</dbReference>
<name>A0A1F7WWJ6_9BACT</name>
<comment type="caution">
    <text evidence="2">The sequence shown here is derived from an EMBL/GenBank/DDBJ whole genome shotgun (WGS) entry which is preliminary data.</text>
</comment>
<evidence type="ECO:0008006" key="4">
    <source>
        <dbReference type="Google" id="ProtNLM"/>
    </source>
</evidence>
<organism evidence="2 3">
    <name type="scientific">Candidatus Wallbacteria bacterium GWC2_49_35</name>
    <dbReference type="NCBI Taxonomy" id="1817813"/>
    <lineage>
        <taxon>Bacteria</taxon>
        <taxon>Candidatus Walliibacteriota</taxon>
    </lineage>
</organism>
<keyword evidence="1" id="KW-0472">Membrane</keyword>